<gene>
    <name evidence="2" type="ORF">J2S04_002834</name>
</gene>
<keyword evidence="1" id="KW-0812">Transmembrane</keyword>
<dbReference type="EMBL" id="JAURUO010000025">
    <property type="protein sequence ID" value="MDP9729857.1"/>
    <property type="molecule type" value="Genomic_DNA"/>
</dbReference>
<comment type="caution">
    <text evidence="2">The sequence shown here is derived from an EMBL/GenBank/DDBJ whole genome shotgun (WGS) entry which is preliminary data.</text>
</comment>
<keyword evidence="1" id="KW-0472">Membrane</keyword>
<proteinExistence type="predicted"/>
<keyword evidence="3" id="KW-1185">Reference proteome</keyword>
<name>A0ABT9M034_9BACL</name>
<evidence type="ECO:0000256" key="1">
    <source>
        <dbReference type="SAM" id="Phobius"/>
    </source>
</evidence>
<keyword evidence="1" id="KW-1133">Transmembrane helix</keyword>
<evidence type="ECO:0000313" key="2">
    <source>
        <dbReference type="EMBL" id="MDP9729857.1"/>
    </source>
</evidence>
<organism evidence="2 3">
    <name type="scientific">Alicyclobacillus tolerans</name>
    <dbReference type="NCBI Taxonomy" id="90970"/>
    <lineage>
        <taxon>Bacteria</taxon>
        <taxon>Bacillati</taxon>
        <taxon>Bacillota</taxon>
        <taxon>Bacilli</taxon>
        <taxon>Bacillales</taxon>
        <taxon>Alicyclobacillaceae</taxon>
        <taxon>Alicyclobacillus</taxon>
    </lineage>
</organism>
<accession>A0ABT9M034</accession>
<feature type="transmembrane region" description="Helical" evidence="1">
    <location>
        <begin position="21"/>
        <end position="40"/>
    </location>
</feature>
<evidence type="ECO:0000313" key="3">
    <source>
        <dbReference type="Proteomes" id="UP001229209"/>
    </source>
</evidence>
<dbReference type="Proteomes" id="UP001229209">
    <property type="component" value="Unassembled WGS sequence"/>
</dbReference>
<sequence>MRKYERLLLIFQRMENQLLDTAARYLNLLLAFVAIVFAIYGV</sequence>
<protein>
    <submittedName>
        <fullName evidence="2">Uncharacterized protein</fullName>
    </submittedName>
</protein>
<reference evidence="2 3" key="1">
    <citation type="submission" date="2023-07" db="EMBL/GenBank/DDBJ databases">
        <title>Genomic Encyclopedia of Type Strains, Phase IV (KMG-IV): sequencing the most valuable type-strain genomes for metagenomic binning, comparative biology and taxonomic classification.</title>
        <authorList>
            <person name="Goeker M."/>
        </authorList>
    </citation>
    <scope>NUCLEOTIDE SEQUENCE [LARGE SCALE GENOMIC DNA]</scope>
    <source>
        <strain evidence="2 3">DSM 25924</strain>
    </source>
</reference>
<feature type="non-terminal residue" evidence="2">
    <location>
        <position position="42"/>
    </location>
</feature>